<dbReference type="PROSITE" id="PS51385">
    <property type="entry name" value="YJEF_N"/>
    <property type="match status" value="1"/>
</dbReference>
<dbReference type="GO" id="GO:0052856">
    <property type="term" value="F:NAD(P)HX epimerase activity"/>
    <property type="evidence" value="ECO:0007669"/>
    <property type="project" value="TreeGrafter"/>
</dbReference>
<dbReference type="PROSITE" id="PS51383">
    <property type="entry name" value="YJEF_C_3"/>
    <property type="match status" value="1"/>
</dbReference>
<dbReference type="EMBL" id="UINC01059624">
    <property type="protein sequence ID" value="SVB83248.1"/>
    <property type="molecule type" value="Genomic_DNA"/>
</dbReference>
<dbReference type="GO" id="GO:0052855">
    <property type="term" value="F:ADP-dependent NAD(P)H-hydrate dehydratase activity"/>
    <property type="evidence" value="ECO:0007669"/>
    <property type="project" value="UniProtKB-EC"/>
</dbReference>
<evidence type="ECO:0000256" key="13">
    <source>
        <dbReference type="ARBA" id="ARBA00049209"/>
    </source>
</evidence>
<dbReference type="PROSITE" id="PS01050">
    <property type="entry name" value="YJEF_C_2"/>
    <property type="match status" value="1"/>
</dbReference>
<reference evidence="16" key="1">
    <citation type="submission" date="2018-05" db="EMBL/GenBank/DDBJ databases">
        <authorList>
            <person name="Lanie J.A."/>
            <person name="Ng W.-L."/>
            <person name="Kazmierczak K.M."/>
            <person name="Andrzejewski T.M."/>
            <person name="Davidsen T.M."/>
            <person name="Wayne K.J."/>
            <person name="Tettelin H."/>
            <person name="Glass J.I."/>
            <person name="Rusch D."/>
            <person name="Podicherti R."/>
            <person name="Tsui H.-C.T."/>
            <person name="Winkler M.E."/>
        </authorList>
    </citation>
    <scope>NUCLEOTIDE SEQUENCE</scope>
</reference>
<keyword evidence="8" id="KW-0520">NAD</keyword>
<comment type="catalytic activity">
    <reaction evidence="12">
        <text>(6S)-NADHX + ADP = AMP + phosphate + NADH + H(+)</text>
        <dbReference type="Rhea" id="RHEA:32223"/>
        <dbReference type="ChEBI" id="CHEBI:15378"/>
        <dbReference type="ChEBI" id="CHEBI:43474"/>
        <dbReference type="ChEBI" id="CHEBI:57945"/>
        <dbReference type="ChEBI" id="CHEBI:64074"/>
        <dbReference type="ChEBI" id="CHEBI:456215"/>
        <dbReference type="ChEBI" id="CHEBI:456216"/>
        <dbReference type="EC" id="4.2.1.136"/>
    </reaction>
</comment>
<dbReference type="NCBIfam" id="TIGR00196">
    <property type="entry name" value="yjeF_cterm"/>
    <property type="match status" value="1"/>
</dbReference>
<evidence type="ECO:0000313" key="16">
    <source>
        <dbReference type="EMBL" id="SVB83248.1"/>
    </source>
</evidence>
<keyword evidence="9" id="KW-0456">Lyase</keyword>
<dbReference type="SUPFAM" id="SSF64153">
    <property type="entry name" value="YjeF N-terminal domain-like"/>
    <property type="match status" value="1"/>
</dbReference>
<dbReference type="InterPro" id="IPR000631">
    <property type="entry name" value="CARKD"/>
</dbReference>
<dbReference type="InterPro" id="IPR029056">
    <property type="entry name" value="Ribokinase-like"/>
</dbReference>
<protein>
    <recommendedName>
        <fullName evidence="4">ADP-dependent NAD(P)H-hydrate dehydratase</fullName>
        <ecNumber evidence="4">4.2.1.136</ecNumber>
    </recommendedName>
    <alternativeName>
        <fullName evidence="11">Nicotinamide nucleotide repair protein</fullName>
    </alternativeName>
</protein>
<evidence type="ECO:0000256" key="3">
    <source>
        <dbReference type="ARBA" id="ARBA00009524"/>
    </source>
</evidence>
<sequence>VDLPSGVDPLTGCAIGRPLPAERTVTFAALKPGLLLGEGRRLAGRVEVVDIGLDVSSATTWLVTDDDISQMVPSRPVDAHKWQSACWVVAGSSGMEGAAGLAATAAQRAGAGYVRLSVPGGRAHDGPSEAVGWPLDRNFTVEPGEVARFASMVVGPGLGPSGEVAAGVRRIVADTSVPMVVDGDGLKALGNGMQCRDRVFPVVLTPHDGEFESLTGGRPAPDRLQAARSGASATGAVMLLKGPTTVVAAPDGRTLVVNTGDQRLATAGSGDVLAGIVGAFLARGADPLCAAAAGAHVHGRLLDSLAPTGVVAGDLAPRLVETLVALGVDRPLGVGA</sequence>
<evidence type="ECO:0000256" key="1">
    <source>
        <dbReference type="ARBA" id="ARBA00001958"/>
    </source>
</evidence>
<comment type="catalytic activity">
    <reaction evidence="13">
        <text>(6S)-NADPHX + ADP = AMP + phosphate + NADPH + H(+)</text>
        <dbReference type="Rhea" id="RHEA:32235"/>
        <dbReference type="ChEBI" id="CHEBI:15378"/>
        <dbReference type="ChEBI" id="CHEBI:43474"/>
        <dbReference type="ChEBI" id="CHEBI:57783"/>
        <dbReference type="ChEBI" id="CHEBI:64076"/>
        <dbReference type="ChEBI" id="CHEBI:456215"/>
        <dbReference type="ChEBI" id="CHEBI:456216"/>
        <dbReference type="EC" id="4.2.1.136"/>
    </reaction>
</comment>
<evidence type="ECO:0000256" key="8">
    <source>
        <dbReference type="ARBA" id="ARBA00023027"/>
    </source>
</evidence>
<keyword evidence="7" id="KW-0521">NADP</keyword>
<dbReference type="Gene3D" id="3.40.1190.20">
    <property type="match status" value="1"/>
</dbReference>
<gene>
    <name evidence="16" type="ORF">METZ01_LOCUS236102</name>
</gene>
<evidence type="ECO:0000256" key="5">
    <source>
        <dbReference type="ARBA" id="ARBA00022741"/>
    </source>
</evidence>
<evidence type="ECO:0000256" key="9">
    <source>
        <dbReference type="ARBA" id="ARBA00023239"/>
    </source>
</evidence>
<dbReference type="SUPFAM" id="SSF53613">
    <property type="entry name" value="Ribokinase-like"/>
    <property type="match status" value="1"/>
</dbReference>
<comment type="cofactor">
    <cofactor evidence="1">
        <name>K(+)</name>
        <dbReference type="ChEBI" id="CHEBI:29103"/>
    </cofactor>
</comment>
<comment type="similarity">
    <text evidence="3">In the C-terminal section; belongs to the NnrD/CARKD family.</text>
</comment>
<feature type="non-terminal residue" evidence="16">
    <location>
        <position position="1"/>
    </location>
</feature>
<evidence type="ECO:0000256" key="2">
    <source>
        <dbReference type="ARBA" id="ARBA00006001"/>
    </source>
</evidence>
<feature type="domain" description="YjeF N-terminal" evidence="15">
    <location>
        <begin position="1"/>
        <end position="59"/>
    </location>
</feature>
<keyword evidence="5" id="KW-0547">Nucleotide-binding</keyword>
<dbReference type="HAMAP" id="MF_01965">
    <property type="entry name" value="NADHX_dehydratase"/>
    <property type="match status" value="1"/>
</dbReference>
<accession>A0A382H7H4</accession>
<evidence type="ECO:0000256" key="7">
    <source>
        <dbReference type="ARBA" id="ARBA00022857"/>
    </source>
</evidence>
<evidence type="ECO:0000256" key="4">
    <source>
        <dbReference type="ARBA" id="ARBA00013129"/>
    </source>
</evidence>
<evidence type="ECO:0000256" key="12">
    <source>
        <dbReference type="ARBA" id="ARBA00048238"/>
    </source>
</evidence>
<evidence type="ECO:0000259" key="15">
    <source>
        <dbReference type="PROSITE" id="PS51385"/>
    </source>
</evidence>
<dbReference type="InterPro" id="IPR017953">
    <property type="entry name" value="Carbohydrate_kinase_pred_CS"/>
</dbReference>
<organism evidence="16">
    <name type="scientific">marine metagenome</name>
    <dbReference type="NCBI Taxonomy" id="408172"/>
    <lineage>
        <taxon>unclassified sequences</taxon>
        <taxon>metagenomes</taxon>
        <taxon>ecological metagenomes</taxon>
    </lineage>
</organism>
<dbReference type="AlphaFoldDB" id="A0A382H7H4"/>
<feature type="domain" description="YjeF C-terminal" evidence="14">
    <location>
        <begin position="64"/>
        <end position="326"/>
    </location>
</feature>
<dbReference type="EC" id="4.2.1.136" evidence="4"/>
<dbReference type="GO" id="GO:0110051">
    <property type="term" value="P:metabolite repair"/>
    <property type="evidence" value="ECO:0007669"/>
    <property type="project" value="TreeGrafter"/>
</dbReference>
<dbReference type="InterPro" id="IPR036652">
    <property type="entry name" value="YjeF_N_dom_sf"/>
</dbReference>
<dbReference type="PANTHER" id="PTHR12592:SF0">
    <property type="entry name" value="ATP-DEPENDENT (S)-NAD(P)H-HYDRATE DEHYDRATASE"/>
    <property type="match status" value="1"/>
</dbReference>
<evidence type="ECO:0000256" key="10">
    <source>
        <dbReference type="ARBA" id="ARBA00025153"/>
    </source>
</evidence>
<dbReference type="PANTHER" id="PTHR12592">
    <property type="entry name" value="ATP-DEPENDENT (S)-NAD(P)H-HYDRATE DEHYDRATASE FAMILY MEMBER"/>
    <property type="match status" value="1"/>
</dbReference>
<proteinExistence type="inferred from homology"/>
<comment type="function">
    <text evidence="10">Bifunctional enzyme that catalyzes the epimerization of the S- and R-forms of NAD(P)HX and the dehydration of the S-form of NAD(P)HX at the expense of ADP, which is converted to AMP. This allows the repair of both epimers of NAD(P)HX, a damaged form of NAD(P)H that is a result of enzymatic or heat-dependent hydration.</text>
</comment>
<evidence type="ECO:0000259" key="14">
    <source>
        <dbReference type="PROSITE" id="PS51383"/>
    </source>
</evidence>
<dbReference type="GO" id="GO:0005524">
    <property type="term" value="F:ATP binding"/>
    <property type="evidence" value="ECO:0007669"/>
    <property type="project" value="UniProtKB-KW"/>
</dbReference>
<dbReference type="CDD" id="cd01171">
    <property type="entry name" value="YXKO-related"/>
    <property type="match status" value="1"/>
</dbReference>
<dbReference type="Gene3D" id="3.40.50.10260">
    <property type="entry name" value="YjeF N-terminal domain"/>
    <property type="match status" value="1"/>
</dbReference>
<evidence type="ECO:0000256" key="11">
    <source>
        <dbReference type="ARBA" id="ARBA00032624"/>
    </source>
</evidence>
<evidence type="ECO:0000256" key="6">
    <source>
        <dbReference type="ARBA" id="ARBA00022840"/>
    </source>
</evidence>
<keyword evidence="6" id="KW-0067">ATP-binding</keyword>
<name>A0A382H7H4_9ZZZZ</name>
<comment type="similarity">
    <text evidence="2">In the N-terminal section; belongs to the NnrE/AIBP family.</text>
</comment>
<dbReference type="Pfam" id="PF01256">
    <property type="entry name" value="Carb_kinase"/>
    <property type="match status" value="1"/>
</dbReference>
<dbReference type="InterPro" id="IPR004443">
    <property type="entry name" value="YjeF_N_dom"/>
</dbReference>